<dbReference type="Proteomes" id="UP001488805">
    <property type="component" value="Unassembled WGS sequence"/>
</dbReference>
<name>A0AAW1EN57_ZOAVI</name>
<organism evidence="2 3">
    <name type="scientific">Zoarces viviparus</name>
    <name type="common">Viviparous eelpout</name>
    <name type="synonym">Blennius viviparus</name>
    <dbReference type="NCBI Taxonomy" id="48416"/>
    <lineage>
        <taxon>Eukaryota</taxon>
        <taxon>Metazoa</taxon>
        <taxon>Chordata</taxon>
        <taxon>Craniata</taxon>
        <taxon>Vertebrata</taxon>
        <taxon>Euteleostomi</taxon>
        <taxon>Actinopterygii</taxon>
        <taxon>Neopterygii</taxon>
        <taxon>Teleostei</taxon>
        <taxon>Neoteleostei</taxon>
        <taxon>Acanthomorphata</taxon>
        <taxon>Eupercaria</taxon>
        <taxon>Perciformes</taxon>
        <taxon>Cottioidei</taxon>
        <taxon>Zoarcales</taxon>
        <taxon>Zoarcidae</taxon>
        <taxon>Zoarcinae</taxon>
        <taxon>Zoarces</taxon>
    </lineage>
</organism>
<feature type="region of interest" description="Disordered" evidence="1">
    <location>
        <begin position="1"/>
        <end position="36"/>
    </location>
</feature>
<feature type="compositionally biased region" description="Acidic residues" evidence="1">
    <location>
        <begin position="1"/>
        <end position="15"/>
    </location>
</feature>
<evidence type="ECO:0000256" key="1">
    <source>
        <dbReference type="SAM" id="MobiDB-lite"/>
    </source>
</evidence>
<protein>
    <submittedName>
        <fullName evidence="2">Uncharacterized protein</fullName>
    </submittedName>
</protein>
<evidence type="ECO:0000313" key="2">
    <source>
        <dbReference type="EMBL" id="KAK9524015.1"/>
    </source>
</evidence>
<keyword evidence="3" id="KW-1185">Reference proteome</keyword>
<proteinExistence type="predicted"/>
<sequence length="89" mass="9603">MDDVEITDVQDDNSLVEEGASQQPGPELPEPDRRRASVPVWMVPAGCDCSGPAHPAPEQEEIQPELQQLAPTNTARCSAGGKKPWKQLA</sequence>
<dbReference type="AlphaFoldDB" id="A0AAW1EN57"/>
<reference evidence="2 3" key="1">
    <citation type="journal article" date="2024" name="Genome Biol. Evol.">
        <title>Chromosome-level genome assembly of the viviparous eelpout Zoarces viviparus.</title>
        <authorList>
            <person name="Fuhrmann N."/>
            <person name="Brasseur M.V."/>
            <person name="Bakowski C.E."/>
            <person name="Podsiadlowski L."/>
            <person name="Prost S."/>
            <person name="Krehenwinkel H."/>
            <person name="Mayer C."/>
        </authorList>
    </citation>
    <scope>NUCLEOTIDE SEQUENCE [LARGE SCALE GENOMIC DNA]</scope>
    <source>
        <strain evidence="2">NO-MEL_2022_Ind0_liver</strain>
    </source>
</reference>
<accession>A0AAW1EN57</accession>
<evidence type="ECO:0000313" key="3">
    <source>
        <dbReference type="Proteomes" id="UP001488805"/>
    </source>
</evidence>
<dbReference type="EMBL" id="JBCEZU010000156">
    <property type="protein sequence ID" value="KAK9524015.1"/>
    <property type="molecule type" value="Genomic_DNA"/>
</dbReference>
<comment type="caution">
    <text evidence="2">The sequence shown here is derived from an EMBL/GenBank/DDBJ whole genome shotgun (WGS) entry which is preliminary data.</text>
</comment>
<gene>
    <name evidence="2" type="ORF">VZT92_017883</name>
</gene>